<dbReference type="InterPro" id="IPR029062">
    <property type="entry name" value="Class_I_gatase-like"/>
</dbReference>
<keyword evidence="5" id="KW-0315">Glutamine amidotransferase</keyword>
<evidence type="ECO:0000256" key="4">
    <source>
        <dbReference type="ARBA" id="ARBA00022801"/>
    </source>
</evidence>
<dbReference type="CDD" id="cd01748">
    <property type="entry name" value="GATase1_IGP_Synthase"/>
    <property type="match status" value="1"/>
</dbReference>
<organism evidence="11">
    <name type="scientific">marine metagenome</name>
    <dbReference type="NCBI Taxonomy" id="408172"/>
    <lineage>
        <taxon>unclassified sequences</taxon>
        <taxon>metagenomes</taxon>
        <taxon>ecological metagenomes</taxon>
    </lineage>
</organism>
<dbReference type="InterPro" id="IPR017926">
    <property type="entry name" value="GATASE"/>
</dbReference>
<protein>
    <recommendedName>
        <fullName evidence="10">GP-PDE domain-containing protein</fullName>
    </recommendedName>
</protein>
<dbReference type="GO" id="GO:0000105">
    <property type="term" value="P:L-histidine biosynthetic process"/>
    <property type="evidence" value="ECO:0007669"/>
    <property type="project" value="UniProtKB-UniPathway"/>
</dbReference>
<dbReference type="AlphaFoldDB" id="A0A381NN59"/>
<dbReference type="HAMAP" id="MF_00278">
    <property type="entry name" value="HisH"/>
    <property type="match status" value="1"/>
</dbReference>
<name>A0A381NN59_9ZZZZ</name>
<dbReference type="InterPro" id="IPR030395">
    <property type="entry name" value="GP_PDE_dom"/>
</dbReference>
<dbReference type="PIRSF" id="PIRSF000495">
    <property type="entry name" value="Amidotransf_hisH"/>
    <property type="match status" value="1"/>
</dbReference>
<comment type="catalytic activity">
    <reaction evidence="8">
        <text>5-[(5-phospho-1-deoxy-D-ribulos-1-ylimino)methylamino]-1-(5-phospho-beta-D-ribosyl)imidazole-4-carboxamide + L-glutamine = D-erythro-1-(imidazol-4-yl)glycerol 3-phosphate + 5-amino-1-(5-phospho-beta-D-ribosyl)imidazole-4-carboxamide + L-glutamate + H(+)</text>
        <dbReference type="Rhea" id="RHEA:24793"/>
        <dbReference type="ChEBI" id="CHEBI:15378"/>
        <dbReference type="ChEBI" id="CHEBI:29985"/>
        <dbReference type="ChEBI" id="CHEBI:58278"/>
        <dbReference type="ChEBI" id="CHEBI:58359"/>
        <dbReference type="ChEBI" id="CHEBI:58475"/>
        <dbReference type="ChEBI" id="CHEBI:58525"/>
        <dbReference type="EC" id="4.3.2.10"/>
    </reaction>
</comment>
<keyword evidence="3" id="KW-0028">Amino-acid biosynthesis</keyword>
<proteinExistence type="inferred from homology"/>
<evidence type="ECO:0000256" key="6">
    <source>
        <dbReference type="ARBA" id="ARBA00023102"/>
    </source>
</evidence>
<keyword evidence="7" id="KW-0456">Lyase</keyword>
<dbReference type="PROSITE" id="PS51704">
    <property type="entry name" value="GP_PDE"/>
    <property type="match status" value="1"/>
</dbReference>
<keyword evidence="6" id="KW-0368">Histidine biosynthesis</keyword>
<dbReference type="PANTHER" id="PTHR42701">
    <property type="entry name" value="IMIDAZOLE GLYCEROL PHOSPHATE SYNTHASE SUBUNIT HISH"/>
    <property type="match status" value="1"/>
</dbReference>
<dbReference type="SUPFAM" id="SSF52317">
    <property type="entry name" value="Class I glutamine amidotransferase-like"/>
    <property type="match status" value="1"/>
</dbReference>
<dbReference type="GO" id="GO:0016829">
    <property type="term" value="F:lyase activity"/>
    <property type="evidence" value="ECO:0007669"/>
    <property type="project" value="UniProtKB-KW"/>
</dbReference>
<dbReference type="GO" id="GO:0008081">
    <property type="term" value="F:phosphoric diester hydrolase activity"/>
    <property type="evidence" value="ECO:0007669"/>
    <property type="project" value="InterPro"/>
</dbReference>
<dbReference type="EMBL" id="UINC01000471">
    <property type="protein sequence ID" value="SUZ55957.1"/>
    <property type="molecule type" value="Genomic_DNA"/>
</dbReference>
<evidence type="ECO:0000256" key="9">
    <source>
        <dbReference type="ARBA" id="ARBA00049534"/>
    </source>
</evidence>
<evidence type="ECO:0000313" key="11">
    <source>
        <dbReference type="EMBL" id="SUZ55957.1"/>
    </source>
</evidence>
<accession>A0A381NN59</accession>
<sequence>MAVIVDYDAGNLRSVQRACTEVGLAATISDDPEAIRHADRIIFPGVGAAGSAMQSIRKSGVDVALQHAFRSGVPILGICLGLQISLEFSEENDQTTLGFLPGKVRRFQLRNRDLKIPHMGWNEIEVQRRHPLLEGINDSDEFYFVHSFFPEPENPNTIFASAQYEREFCCAAGLDNFFGTQFHPEKSGRVGLGLLDRFRNWDGRIAE</sequence>
<dbReference type="NCBIfam" id="TIGR01855">
    <property type="entry name" value="IMP_synth_hisH"/>
    <property type="match status" value="1"/>
</dbReference>
<evidence type="ECO:0000256" key="3">
    <source>
        <dbReference type="ARBA" id="ARBA00022605"/>
    </source>
</evidence>
<dbReference type="PROSITE" id="PS51273">
    <property type="entry name" value="GATASE_TYPE_1"/>
    <property type="match status" value="1"/>
</dbReference>
<dbReference type="Gene3D" id="3.40.50.880">
    <property type="match status" value="1"/>
</dbReference>
<dbReference type="GO" id="GO:0006629">
    <property type="term" value="P:lipid metabolic process"/>
    <property type="evidence" value="ECO:0007669"/>
    <property type="project" value="InterPro"/>
</dbReference>
<dbReference type="UniPathway" id="UPA00031">
    <property type="reaction ID" value="UER00010"/>
</dbReference>
<dbReference type="PANTHER" id="PTHR42701:SF1">
    <property type="entry name" value="IMIDAZOLE GLYCEROL PHOSPHATE SYNTHASE SUBUNIT HISH"/>
    <property type="match status" value="1"/>
</dbReference>
<dbReference type="InterPro" id="IPR010139">
    <property type="entry name" value="Imidazole-glycPsynth_HisH"/>
</dbReference>
<feature type="domain" description="GP-PDE" evidence="10">
    <location>
        <begin position="1"/>
        <end position="39"/>
    </location>
</feature>
<dbReference type="GO" id="GO:0000107">
    <property type="term" value="F:imidazoleglycerol-phosphate synthase activity"/>
    <property type="evidence" value="ECO:0007669"/>
    <property type="project" value="TreeGrafter"/>
</dbReference>
<evidence type="ECO:0000256" key="8">
    <source>
        <dbReference type="ARBA" id="ARBA00047838"/>
    </source>
</evidence>
<comment type="subunit">
    <text evidence="2">Heterodimer of HisH and HisF.</text>
</comment>
<keyword evidence="4" id="KW-0378">Hydrolase</keyword>
<dbReference type="Pfam" id="PF00117">
    <property type="entry name" value="GATase"/>
    <property type="match status" value="1"/>
</dbReference>
<comment type="catalytic activity">
    <reaction evidence="9">
        <text>L-glutamine + H2O = L-glutamate + NH4(+)</text>
        <dbReference type="Rhea" id="RHEA:15889"/>
        <dbReference type="ChEBI" id="CHEBI:15377"/>
        <dbReference type="ChEBI" id="CHEBI:28938"/>
        <dbReference type="ChEBI" id="CHEBI:29985"/>
        <dbReference type="ChEBI" id="CHEBI:58359"/>
        <dbReference type="EC" id="3.5.1.2"/>
    </reaction>
</comment>
<gene>
    <name evidence="11" type="ORF">METZ01_LOCUS8811</name>
</gene>
<evidence type="ECO:0000259" key="10">
    <source>
        <dbReference type="PROSITE" id="PS51704"/>
    </source>
</evidence>
<reference evidence="11" key="1">
    <citation type="submission" date="2018-05" db="EMBL/GenBank/DDBJ databases">
        <authorList>
            <person name="Lanie J.A."/>
            <person name="Ng W.-L."/>
            <person name="Kazmierczak K.M."/>
            <person name="Andrzejewski T.M."/>
            <person name="Davidsen T.M."/>
            <person name="Wayne K.J."/>
            <person name="Tettelin H."/>
            <person name="Glass J.I."/>
            <person name="Rusch D."/>
            <person name="Podicherti R."/>
            <person name="Tsui H.-C.T."/>
            <person name="Winkler M.E."/>
        </authorList>
    </citation>
    <scope>NUCLEOTIDE SEQUENCE</scope>
</reference>
<dbReference type="GO" id="GO:0004359">
    <property type="term" value="F:glutaminase activity"/>
    <property type="evidence" value="ECO:0007669"/>
    <property type="project" value="UniProtKB-EC"/>
</dbReference>
<comment type="pathway">
    <text evidence="1">Amino-acid biosynthesis; L-histidine biosynthesis; L-histidine from 5-phospho-alpha-D-ribose 1-diphosphate: step 5/9.</text>
</comment>
<evidence type="ECO:0000256" key="2">
    <source>
        <dbReference type="ARBA" id="ARBA00011152"/>
    </source>
</evidence>
<evidence type="ECO:0000256" key="1">
    <source>
        <dbReference type="ARBA" id="ARBA00005091"/>
    </source>
</evidence>
<evidence type="ECO:0000256" key="5">
    <source>
        <dbReference type="ARBA" id="ARBA00022962"/>
    </source>
</evidence>
<evidence type="ECO:0000256" key="7">
    <source>
        <dbReference type="ARBA" id="ARBA00023239"/>
    </source>
</evidence>